<feature type="signal peptide" evidence="1">
    <location>
        <begin position="1"/>
        <end position="17"/>
    </location>
</feature>
<proteinExistence type="predicted"/>
<reference evidence="3" key="1">
    <citation type="journal article" date="2018" name="Gigascience">
        <title>Genome assembly of the Pink Ipe (Handroanthus impetiginosus, Bignoniaceae), a highly valued, ecologically keystone Neotropical timber forest tree.</title>
        <authorList>
            <person name="Silva-Junior O.B."/>
            <person name="Grattapaglia D."/>
            <person name="Novaes E."/>
            <person name="Collevatti R.G."/>
        </authorList>
    </citation>
    <scope>NUCLEOTIDE SEQUENCE [LARGE SCALE GENOMIC DNA]</scope>
    <source>
        <strain evidence="3">cv. UFG-1</strain>
    </source>
</reference>
<dbReference type="AlphaFoldDB" id="A0A2G9GPS0"/>
<evidence type="ECO:0000256" key="1">
    <source>
        <dbReference type="SAM" id="SignalP"/>
    </source>
</evidence>
<name>A0A2G9GPS0_9LAMI</name>
<comment type="caution">
    <text evidence="2">The sequence shown here is derived from an EMBL/GenBank/DDBJ whole genome shotgun (WGS) entry which is preliminary data.</text>
</comment>
<gene>
    <name evidence="2" type="ORF">CDL12_20169</name>
</gene>
<feature type="chain" id="PRO_5013634595" evidence="1">
    <location>
        <begin position="18"/>
        <end position="76"/>
    </location>
</feature>
<protein>
    <submittedName>
        <fullName evidence="2">Uncharacterized protein</fullName>
    </submittedName>
</protein>
<dbReference type="Proteomes" id="UP000231279">
    <property type="component" value="Unassembled WGS sequence"/>
</dbReference>
<sequence>MRSVLLFLFILSNLLHAFSLKQPNCFITPKIHVNVTNCLSEPLFLYCGSKDDPYVKNCTLPAKQYSSWKFCEKLPE</sequence>
<keyword evidence="1" id="KW-0732">Signal</keyword>
<evidence type="ECO:0000313" key="2">
    <source>
        <dbReference type="EMBL" id="PIN07263.1"/>
    </source>
</evidence>
<organism evidence="2 3">
    <name type="scientific">Handroanthus impetiginosus</name>
    <dbReference type="NCBI Taxonomy" id="429701"/>
    <lineage>
        <taxon>Eukaryota</taxon>
        <taxon>Viridiplantae</taxon>
        <taxon>Streptophyta</taxon>
        <taxon>Embryophyta</taxon>
        <taxon>Tracheophyta</taxon>
        <taxon>Spermatophyta</taxon>
        <taxon>Magnoliopsida</taxon>
        <taxon>eudicotyledons</taxon>
        <taxon>Gunneridae</taxon>
        <taxon>Pentapetalae</taxon>
        <taxon>asterids</taxon>
        <taxon>lamiids</taxon>
        <taxon>Lamiales</taxon>
        <taxon>Bignoniaceae</taxon>
        <taxon>Crescentiina</taxon>
        <taxon>Tabebuia alliance</taxon>
        <taxon>Handroanthus</taxon>
    </lineage>
</organism>
<accession>A0A2G9GPS0</accession>
<keyword evidence="3" id="KW-1185">Reference proteome</keyword>
<dbReference type="EMBL" id="NKXS01004164">
    <property type="protein sequence ID" value="PIN07263.1"/>
    <property type="molecule type" value="Genomic_DNA"/>
</dbReference>
<evidence type="ECO:0000313" key="3">
    <source>
        <dbReference type="Proteomes" id="UP000231279"/>
    </source>
</evidence>